<dbReference type="HOGENOM" id="CLU_053344_0_0_11"/>
<dbReference type="AlphaFoldDB" id="C7MLY0"/>
<keyword evidence="4" id="KW-1185">Reference proteome</keyword>
<keyword evidence="3" id="KW-0238">DNA-binding</keyword>
<dbReference type="InterPro" id="IPR009061">
    <property type="entry name" value="DNA-bd_dom_put_sf"/>
</dbReference>
<dbReference type="KEGG" id="ccu:Ccur_01890"/>
<dbReference type="InterPro" id="IPR024370">
    <property type="entry name" value="PBP_domain"/>
</dbReference>
<dbReference type="Pfam" id="PF12727">
    <property type="entry name" value="PBP_like"/>
    <property type="match status" value="1"/>
</dbReference>
<organism evidence="3 4">
    <name type="scientific">Cryptobacterium curtum (strain ATCC 700683 / DSM 15641 / CCUG 43107 / 12-3)</name>
    <dbReference type="NCBI Taxonomy" id="469378"/>
    <lineage>
        <taxon>Bacteria</taxon>
        <taxon>Bacillati</taxon>
        <taxon>Actinomycetota</taxon>
        <taxon>Coriobacteriia</taxon>
        <taxon>Eggerthellales</taxon>
        <taxon>Eggerthellaceae</taxon>
        <taxon>Cryptobacterium</taxon>
    </lineage>
</organism>
<evidence type="ECO:0000259" key="1">
    <source>
        <dbReference type="Pfam" id="PF12727"/>
    </source>
</evidence>
<dbReference type="SUPFAM" id="SSF53850">
    <property type="entry name" value="Periplasmic binding protein-like II"/>
    <property type="match status" value="1"/>
</dbReference>
<dbReference type="Proteomes" id="UP000000954">
    <property type="component" value="Chromosome"/>
</dbReference>
<proteinExistence type="predicted"/>
<dbReference type="InterPro" id="IPR010093">
    <property type="entry name" value="SinI_DNA-bd"/>
</dbReference>
<accession>C7MLY0</accession>
<feature type="domain" description="Helix-turn-helix" evidence="2">
    <location>
        <begin position="8"/>
        <end position="56"/>
    </location>
</feature>
<dbReference type="STRING" id="469378.Ccur_01890"/>
<sequence>MALESDALTAQEVAELLQVSRNTVYNLVKKGVLTSYSVGRKMRFSMSDVDHYIEAARNCSASSAPAEVLSSTAPAVSHTATMPTQQMGTPVLRIGGTDMTADIVANYLGTSGIAVQRSYEGGYQALCAMYLQGAEAAVIHLYDRKTNRYNIPSIQRIVPGTPLVAIHLAKRRVGFLVQNGNPHHIRSWRNLLNPAITIANRPVGTEERVLLDEMLVNLEAGENRPRGYQHEFTSVLAAAGFVKAGAADVCIGDERTFHQVEGIDFLPLAEESIDLAIRKTDTTREVIRFLRGMVKSRLFKEELARNIGYDTFRTGEIIYEV</sequence>
<dbReference type="PANTHER" id="PTHR38431:SF1">
    <property type="entry name" value="BLL2305 PROTEIN"/>
    <property type="match status" value="1"/>
</dbReference>
<name>C7MLY0_CRYCD</name>
<dbReference type="Pfam" id="PF12728">
    <property type="entry name" value="HTH_17"/>
    <property type="match status" value="1"/>
</dbReference>
<dbReference type="EMBL" id="CP001682">
    <property type="protein sequence ID" value="ACU93920.1"/>
    <property type="molecule type" value="Genomic_DNA"/>
</dbReference>
<dbReference type="InterPro" id="IPR011991">
    <property type="entry name" value="ArsR-like_HTH"/>
</dbReference>
<evidence type="ECO:0000259" key="2">
    <source>
        <dbReference type="Pfam" id="PF12728"/>
    </source>
</evidence>
<dbReference type="OrthoDB" id="9805928at2"/>
<dbReference type="CDD" id="cd00090">
    <property type="entry name" value="HTH_ARSR"/>
    <property type="match status" value="1"/>
</dbReference>
<evidence type="ECO:0000313" key="3">
    <source>
        <dbReference type="EMBL" id="ACU93920.1"/>
    </source>
</evidence>
<dbReference type="eggNOG" id="COG3311">
    <property type="taxonomic scope" value="Bacteria"/>
</dbReference>
<dbReference type="PANTHER" id="PTHR38431">
    <property type="entry name" value="BLL2305 PROTEIN"/>
    <property type="match status" value="1"/>
</dbReference>
<dbReference type="NCBIfam" id="TIGR01764">
    <property type="entry name" value="excise"/>
    <property type="match status" value="1"/>
</dbReference>
<feature type="domain" description="PBP" evidence="1">
    <location>
        <begin position="111"/>
        <end position="288"/>
    </location>
</feature>
<dbReference type="SUPFAM" id="SSF46955">
    <property type="entry name" value="Putative DNA-binding domain"/>
    <property type="match status" value="1"/>
</dbReference>
<dbReference type="GO" id="GO:0003677">
    <property type="term" value="F:DNA binding"/>
    <property type="evidence" value="ECO:0007669"/>
    <property type="project" value="UniProtKB-KW"/>
</dbReference>
<protein>
    <submittedName>
        <fullName evidence="3">DNA-binding protein, excisionase family</fullName>
    </submittedName>
</protein>
<dbReference type="InterPro" id="IPR041657">
    <property type="entry name" value="HTH_17"/>
</dbReference>
<evidence type="ECO:0000313" key="4">
    <source>
        <dbReference type="Proteomes" id="UP000000954"/>
    </source>
</evidence>
<dbReference type="RefSeq" id="WP_012802609.1">
    <property type="nucleotide sequence ID" value="NC_013170.1"/>
</dbReference>
<gene>
    <name evidence="3" type="ordered locus">Ccur_01890</name>
</gene>
<reference evidence="3 4" key="1">
    <citation type="journal article" date="2009" name="Stand. Genomic Sci.">
        <title>Complete genome sequence of Cryptobacterium curtum type strain (12-3).</title>
        <authorList>
            <person name="Mavrommatis K."/>
            <person name="Pukall R."/>
            <person name="Rohde C."/>
            <person name="Chen F."/>
            <person name="Sims D."/>
            <person name="Brettin T."/>
            <person name="Kuske C."/>
            <person name="Detter J.C."/>
            <person name="Han C."/>
            <person name="Lapidus A."/>
            <person name="Copeland A."/>
            <person name="Glavina Del Rio T."/>
            <person name="Nolan M."/>
            <person name="Lucas S."/>
            <person name="Tice H."/>
            <person name="Cheng J.F."/>
            <person name="Bruce D."/>
            <person name="Goodwin L."/>
            <person name="Pitluck S."/>
            <person name="Ovchinnikova G."/>
            <person name="Pati A."/>
            <person name="Ivanova N."/>
            <person name="Chen A."/>
            <person name="Palaniappan K."/>
            <person name="Chain P."/>
            <person name="D'haeseleer P."/>
            <person name="Goker M."/>
            <person name="Bristow J."/>
            <person name="Eisen J.A."/>
            <person name="Markowitz V."/>
            <person name="Hugenholtz P."/>
            <person name="Rohde M."/>
            <person name="Klenk H.P."/>
            <person name="Kyrpides N.C."/>
        </authorList>
    </citation>
    <scope>NUCLEOTIDE SEQUENCE [LARGE SCALE GENOMIC DNA]</scope>
    <source>
        <strain evidence="4">ATCC 700683 / DSM 15641 / 12-3</strain>
    </source>
</reference>
<dbReference type="eggNOG" id="COG1910">
    <property type="taxonomic scope" value="Bacteria"/>
</dbReference>